<proteinExistence type="predicted"/>
<dbReference type="GO" id="GO:0004066">
    <property type="term" value="F:asparagine synthase (glutamine-hydrolyzing) activity"/>
    <property type="evidence" value="ECO:0007669"/>
    <property type="project" value="InterPro"/>
</dbReference>
<dbReference type="InterPro" id="IPR001962">
    <property type="entry name" value="Asn_synthase"/>
</dbReference>
<dbReference type="SUPFAM" id="SSF52402">
    <property type="entry name" value="Adenine nucleotide alpha hydrolases-like"/>
    <property type="match status" value="1"/>
</dbReference>
<sequence length="234" mass="27664">MIVYPKNWKIDYEDLDHPHTISEIIEVLYEVLKRLNVNHLAYSGGIDSTIMLAVMCKIFDEVHTYTISSRKDHPDVLFARRGSKIYNTDHREFIVHPTWRETDIFEGDNAVRQLFELLSDYTDRIICCDGIDEFMCGYYDHQENTIERYSYYLSRLLPDHLVVLNDNSSNTEVFLPYLDKRLVDIFRGISLFDKVDKKNRKKVILKIAVELGITEDIIYRNKYGFVDAFKKDDK</sequence>
<comment type="caution">
    <text evidence="2">The sequence shown here is derived from an EMBL/GenBank/DDBJ whole genome shotgun (WGS) entry which is preliminary data.</text>
</comment>
<dbReference type="GO" id="GO:0006529">
    <property type="term" value="P:asparagine biosynthetic process"/>
    <property type="evidence" value="ECO:0007669"/>
    <property type="project" value="InterPro"/>
</dbReference>
<dbReference type="Gene3D" id="3.40.50.620">
    <property type="entry name" value="HUPs"/>
    <property type="match status" value="1"/>
</dbReference>
<dbReference type="AlphaFoldDB" id="A0A0F9ITH2"/>
<dbReference type="CDD" id="cd01991">
    <property type="entry name" value="Asn_synthase_B_C"/>
    <property type="match status" value="1"/>
</dbReference>
<accession>A0A0F9ITH2</accession>
<feature type="domain" description="Asparagine synthetase" evidence="1">
    <location>
        <begin position="141"/>
        <end position="229"/>
    </location>
</feature>
<dbReference type="EMBL" id="LAZR01011645">
    <property type="protein sequence ID" value="KKM60628.1"/>
    <property type="molecule type" value="Genomic_DNA"/>
</dbReference>
<protein>
    <recommendedName>
        <fullName evidence="1">Asparagine synthetase domain-containing protein</fullName>
    </recommendedName>
</protein>
<gene>
    <name evidence="2" type="ORF">LCGC14_1539930</name>
</gene>
<reference evidence="2" key="1">
    <citation type="journal article" date="2015" name="Nature">
        <title>Complex archaea that bridge the gap between prokaryotes and eukaryotes.</title>
        <authorList>
            <person name="Spang A."/>
            <person name="Saw J.H."/>
            <person name="Jorgensen S.L."/>
            <person name="Zaremba-Niedzwiedzka K."/>
            <person name="Martijn J."/>
            <person name="Lind A.E."/>
            <person name="van Eijk R."/>
            <person name="Schleper C."/>
            <person name="Guy L."/>
            <person name="Ettema T.J."/>
        </authorList>
    </citation>
    <scope>NUCLEOTIDE SEQUENCE</scope>
</reference>
<evidence type="ECO:0000313" key="2">
    <source>
        <dbReference type="EMBL" id="KKM60628.1"/>
    </source>
</evidence>
<feature type="domain" description="Asparagine synthetase" evidence="1">
    <location>
        <begin position="43"/>
        <end position="97"/>
    </location>
</feature>
<dbReference type="Pfam" id="PF00733">
    <property type="entry name" value="Asn_synthase"/>
    <property type="match status" value="2"/>
</dbReference>
<dbReference type="InterPro" id="IPR014729">
    <property type="entry name" value="Rossmann-like_a/b/a_fold"/>
</dbReference>
<name>A0A0F9ITH2_9ZZZZ</name>
<evidence type="ECO:0000259" key="1">
    <source>
        <dbReference type="Pfam" id="PF00733"/>
    </source>
</evidence>
<organism evidence="2">
    <name type="scientific">marine sediment metagenome</name>
    <dbReference type="NCBI Taxonomy" id="412755"/>
    <lineage>
        <taxon>unclassified sequences</taxon>
        <taxon>metagenomes</taxon>
        <taxon>ecological metagenomes</taxon>
    </lineage>
</organism>